<name>A0A3M0L348_HIRRU</name>
<proteinExistence type="predicted"/>
<feature type="region of interest" description="Disordered" evidence="1">
    <location>
        <begin position="83"/>
        <end position="107"/>
    </location>
</feature>
<dbReference type="EMBL" id="QRBI01000095">
    <property type="protein sequence ID" value="RMC19481.1"/>
    <property type="molecule type" value="Genomic_DNA"/>
</dbReference>
<organism evidence="2 3">
    <name type="scientific">Hirundo rustica rustica</name>
    <dbReference type="NCBI Taxonomy" id="333673"/>
    <lineage>
        <taxon>Eukaryota</taxon>
        <taxon>Metazoa</taxon>
        <taxon>Chordata</taxon>
        <taxon>Craniata</taxon>
        <taxon>Vertebrata</taxon>
        <taxon>Euteleostomi</taxon>
        <taxon>Archelosauria</taxon>
        <taxon>Archosauria</taxon>
        <taxon>Dinosauria</taxon>
        <taxon>Saurischia</taxon>
        <taxon>Theropoda</taxon>
        <taxon>Coelurosauria</taxon>
        <taxon>Aves</taxon>
        <taxon>Neognathae</taxon>
        <taxon>Neoaves</taxon>
        <taxon>Telluraves</taxon>
        <taxon>Australaves</taxon>
        <taxon>Passeriformes</taxon>
        <taxon>Sylvioidea</taxon>
        <taxon>Hirundinidae</taxon>
        <taxon>Hirundo</taxon>
    </lineage>
</organism>
<feature type="compositionally biased region" description="Polar residues" evidence="1">
    <location>
        <begin position="93"/>
        <end position="107"/>
    </location>
</feature>
<gene>
    <name evidence="2" type="ORF">DUI87_04093</name>
</gene>
<evidence type="ECO:0000313" key="2">
    <source>
        <dbReference type="EMBL" id="RMC19481.1"/>
    </source>
</evidence>
<sequence>MFKAELMREEELTETSEIRALGQSGITKNPDMIINAFSAHPFGVNRGGLGLNGAHSSYQGPSRDLSLLQGSLKKVAVVKQQPLLPTSPWEPMESSQASGQLTPKSGEQQAQLDVTCLSLAKGVVV</sequence>
<comment type="caution">
    <text evidence="2">The sequence shown here is derived from an EMBL/GenBank/DDBJ whole genome shotgun (WGS) entry which is preliminary data.</text>
</comment>
<accession>A0A3M0L348</accession>
<protein>
    <submittedName>
        <fullName evidence="2">Uncharacterized protein</fullName>
    </submittedName>
</protein>
<evidence type="ECO:0000256" key="1">
    <source>
        <dbReference type="SAM" id="MobiDB-lite"/>
    </source>
</evidence>
<evidence type="ECO:0000313" key="3">
    <source>
        <dbReference type="Proteomes" id="UP000269221"/>
    </source>
</evidence>
<dbReference type="Proteomes" id="UP000269221">
    <property type="component" value="Unassembled WGS sequence"/>
</dbReference>
<keyword evidence="3" id="KW-1185">Reference proteome</keyword>
<dbReference type="AlphaFoldDB" id="A0A3M0L348"/>
<reference evidence="2 3" key="1">
    <citation type="submission" date="2018-07" db="EMBL/GenBank/DDBJ databases">
        <title>A high quality draft genome assembly of the barn swallow (H. rustica rustica).</title>
        <authorList>
            <person name="Formenti G."/>
            <person name="Chiara M."/>
            <person name="Poveda L."/>
            <person name="Francoijs K.-J."/>
            <person name="Bonisoli-Alquati A."/>
            <person name="Canova L."/>
            <person name="Gianfranceschi L."/>
            <person name="Horner D.S."/>
            <person name="Saino N."/>
        </authorList>
    </citation>
    <scope>NUCLEOTIDE SEQUENCE [LARGE SCALE GENOMIC DNA]</scope>
    <source>
        <strain evidence="2">Chelidonia</strain>
        <tissue evidence="2">Blood</tissue>
    </source>
</reference>